<reference evidence="2 3" key="1">
    <citation type="submission" date="2024-06" db="EMBL/GenBank/DDBJ databases">
        <title>The Natural Products Discovery Center: Release of the First 8490 Sequenced Strains for Exploring Actinobacteria Biosynthetic Diversity.</title>
        <authorList>
            <person name="Kalkreuter E."/>
            <person name="Kautsar S.A."/>
            <person name="Yang D."/>
            <person name="Bader C.D."/>
            <person name="Teijaro C.N."/>
            <person name="Fluegel L."/>
            <person name="Davis C.M."/>
            <person name="Simpson J.R."/>
            <person name="Lauterbach L."/>
            <person name="Steele A.D."/>
            <person name="Gui C."/>
            <person name="Meng S."/>
            <person name="Li G."/>
            <person name="Viehrig K."/>
            <person name="Ye F."/>
            <person name="Su P."/>
            <person name="Kiefer A.F."/>
            <person name="Nichols A."/>
            <person name="Cepeda A.J."/>
            <person name="Yan W."/>
            <person name="Fan B."/>
            <person name="Jiang Y."/>
            <person name="Adhikari A."/>
            <person name="Zheng C.-J."/>
            <person name="Schuster L."/>
            <person name="Cowan T.M."/>
            <person name="Smanski M.J."/>
            <person name="Chevrette M.G."/>
            <person name="De Carvalho L.P.S."/>
            <person name="Shen B."/>
        </authorList>
    </citation>
    <scope>NUCLEOTIDE SEQUENCE [LARGE SCALE GENOMIC DNA]</scope>
    <source>
        <strain evidence="2 3">NPDC048946</strain>
    </source>
</reference>
<organism evidence="2 3">
    <name type="scientific">Streptodolium elevatio</name>
    <dbReference type="NCBI Taxonomy" id="3157996"/>
    <lineage>
        <taxon>Bacteria</taxon>
        <taxon>Bacillati</taxon>
        <taxon>Actinomycetota</taxon>
        <taxon>Actinomycetes</taxon>
        <taxon>Kitasatosporales</taxon>
        <taxon>Streptomycetaceae</taxon>
        <taxon>Streptodolium</taxon>
    </lineage>
</organism>
<proteinExistence type="predicted"/>
<comment type="caution">
    <text evidence="2">The sequence shown here is derived from an EMBL/GenBank/DDBJ whole genome shotgun (WGS) entry which is preliminary data.</text>
</comment>
<feature type="compositionally biased region" description="Low complexity" evidence="1">
    <location>
        <begin position="20"/>
        <end position="38"/>
    </location>
</feature>
<name>A0ABV3DVK0_9ACTN</name>
<protein>
    <submittedName>
        <fullName evidence="2">Uncharacterized protein</fullName>
    </submittedName>
</protein>
<feature type="compositionally biased region" description="Pro residues" evidence="1">
    <location>
        <begin position="1"/>
        <end position="11"/>
    </location>
</feature>
<dbReference type="RefSeq" id="WP_358364163.1">
    <property type="nucleotide sequence ID" value="NZ_JBEZFP010000200.1"/>
</dbReference>
<evidence type="ECO:0000313" key="3">
    <source>
        <dbReference type="Proteomes" id="UP001551482"/>
    </source>
</evidence>
<sequence length="56" mass="5265">MTRPRTPPPHLPATAGPVNAGSATAGSAIAGPAASVGSTIDNSTPATPATADEVNA</sequence>
<gene>
    <name evidence="2" type="ORF">AB0C36_40605</name>
</gene>
<dbReference type="EMBL" id="JBEZFP010000200">
    <property type="protein sequence ID" value="MEU8139784.1"/>
    <property type="molecule type" value="Genomic_DNA"/>
</dbReference>
<accession>A0ABV3DVK0</accession>
<feature type="region of interest" description="Disordered" evidence="1">
    <location>
        <begin position="1"/>
        <end position="56"/>
    </location>
</feature>
<keyword evidence="3" id="KW-1185">Reference proteome</keyword>
<dbReference type="Proteomes" id="UP001551482">
    <property type="component" value="Unassembled WGS sequence"/>
</dbReference>
<evidence type="ECO:0000256" key="1">
    <source>
        <dbReference type="SAM" id="MobiDB-lite"/>
    </source>
</evidence>
<evidence type="ECO:0000313" key="2">
    <source>
        <dbReference type="EMBL" id="MEU8139784.1"/>
    </source>
</evidence>